<dbReference type="SMART" id="SM00866">
    <property type="entry name" value="UTRA"/>
    <property type="match status" value="1"/>
</dbReference>
<keyword evidence="2" id="KW-0238">DNA-binding</keyword>
<dbReference type="GO" id="GO:0003677">
    <property type="term" value="F:DNA binding"/>
    <property type="evidence" value="ECO:0007669"/>
    <property type="project" value="UniProtKB-KW"/>
</dbReference>
<dbReference type="SUPFAM" id="SSF46785">
    <property type="entry name" value="Winged helix' DNA-binding domain"/>
    <property type="match status" value="1"/>
</dbReference>
<dbReference type="CDD" id="cd07377">
    <property type="entry name" value="WHTH_GntR"/>
    <property type="match status" value="1"/>
</dbReference>
<evidence type="ECO:0000256" key="3">
    <source>
        <dbReference type="ARBA" id="ARBA00023163"/>
    </source>
</evidence>
<accession>A0A8J3JFT0</accession>
<dbReference type="InterPro" id="IPR036388">
    <property type="entry name" value="WH-like_DNA-bd_sf"/>
</dbReference>
<keyword evidence="3" id="KW-0804">Transcription</keyword>
<evidence type="ECO:0000313" key="5">
    <source>
        <dbReference type="EMBL" id="GID14088.1"/>
    </source>
</evidence>
<dbReference type="Pfam" id="PF07702">
    <property type="entry name" value="UTRA"/>
    <property type="match status" value="1"/>
</dbReference>
<dbReference type="Gene3D" id="1.10.10.10">
    <property type="entry name" value="Winged helix-like DNA-binding domain superfamily/Winged helix DNA-binding domain"/>
    <property type="match status" value="1"/>
</dbReference>
<gene>
    <name evidence="5" type="primary">phnF</name>
    <name evidence="5" type="ORF">Aru02nite_49770</name>
</gene>
<dbReference type="SUPFAM" id="SSF64288">
    <property type="entry name" value="Chorismate lyase-like"/>
    <property type="match status" value="1"/>
</dbReference>
<dbReference type="EMBL" id="BOMB01000029">
    <property type="protein sequence ID" value="GID14088.1"/>
    <property type="molecule type" value="Genomic_DNA"/>
</dbReference>
<dbReference type="Pfam" id="PF00392">
    <property type="entry name" value="GntR"/>
    <property type="match status" value="1"/>
</dbReference>
<dbReference type="PROSITE" id="PS50949">
    <property type="entry name" value="HTH_GNTR"/>
    <property type="match status" value="1"/>
</dbReference>
<dbReference type="InterPro" id="IPR011663">
    <property type="entry name" value="UTRA"/>
</dbReference>
<keyword evidence="6" id="KW-1185">Reference proteome</keyword>
<sequence length="252" mass="27046">MAPQISRTPPPYMQVAQSIRDQIASGQLKDGDRIPSARAIAKEWNVSHATAAKVLTQLQSEGLVRGVQGSGTVVCAGENSHETARDRVTSIKRTGRIYPQGQQARIVAADLVSAPDQVASALGVSVGAPVIRRQRVTYRGDEAVSTSVSWFDGSLAKAAPLLLRAERLPQGTPMYIQESTGREGVSGRDQVAARAATDEDAEVLGVPAGSPVRCGRNWVYDTDGGVIEYGESVSLPERWASYDYKIEREQNA</sequence>
<dbReference type="SMART" id="SM00345">
    <property type="entry name" value="HTH_GNTR"/>
    <property type="match status" value="1"/>
</dbReference>
<dbReference type="RefSeq" id="WP_203661727.1">
    <property type="nucleotide sequence ID" value="NZ_BAAAZM010000001.1"/>
</dbReference>
<proteinExistence type="predicted"/>
<dbReference type="InterPro" id="IPR028978">
    <property type="entry name" value="Chorismate_lyase_/UTRA_dom_sf"/>
</dbReference>
<name>A0A8J3JFT0_9ACTN</name>
<dbReference type="PANTHER" id="PTHR44846">
    <property type="entry name" value="MANNOSYL-D-GLYCERATE TRANSPORT/METABOLISM SYSTEM REPRESSOR MNGR-RELATED"/>
    <property type="match status" value="1"/>
</dbReference>
<dbReference type="GO" id="GO:0003700">
    <property type="term" value="F:DNA-binding transcription factor activity"/>
    <property type="evidence" value="ECO:0007669"/>
    <property type="project" value="InterPro"/>
</dbReference>
<organism evidence="5 6">
    <name type="scientific">Actinocatenispora rupis</name>
    <dbReference type="NCBI Taxonomy" id="519421"/>
    <lineage>
        <taxon>Bacteria</taxon>
        <taxon>Bacillati</taxon>
        <taxon>Actinomycetota</taxon>
        <taxon>Actinomycetes</taxon>
        <taxon>Micromonosporales</taxon>
        <taxon>Micromonosporaceae</taxon>
        <taxon>Actinocatenispora</taxon>
    </lineage>
</organism>
<evidence type="ECO:0000259" key="4">
    <source>
        <dbReference type="PROSITE" id="PS50949"/>
    </source>
</evidence>
<dbReference type="GO" id="GO:0045892">
    <property type="term" value="P:negative regulation of DNA-templated transcription"/>
    <property type="evidence" value="ECO:0007669"/>
    <property type="project" value="TreeGrafter"/>
</dbReference>
<feature type="domain" description="HTH gntR-type" evidence="4">
    <location>
        <begin position="9"/>
        <end position="77"/>
    </location>
</feature>
<evidence type="ECO:0000256" key="1">
    <source>
        <dbReference type="ARBA" id="ARBA00023015"/>
    </source>
</evidence>
<dbReference type="PANTHER" id="PTHR44846:SF17">
    <property type="entry name" value="GNTR-FAMILY TRANSCRIPTIONAL REGULATOR"/>
    <property type="match status" value="1"/>
</dbReference>
<reference evidence="5" key="1">
    <citation type="submission" date="2021-01" db="EMBL/GenBank/DDBJ databases">
        <title>Whole genome shotgun sequence of Actinocatenispora rupis NBRC 107355.</title>
        <authorList>
            <person name="Komaki H."/>
            <person name="Tamura T."/>
        </authorList>
    </citation>
    <scope>NUCLEOTIDE SEQUENCE</scope>
    <source>
        <strain evidence="5">NBRC 107355</strain>
    </source>
</reference>
<keyword evidence="1" id="KW-0805">Transcription regulation</keyword>
<evidence type="ECO:0000256" key="2">
    <source>
        <dbReference type="ARBA" id="ARBA00023125"/>
    </source>
</evidence>
<dbReference type="AlphaFoldDB" id="A0A8J3JFT0"/>
<dbReference type="InterPro" id="IPR050679">
    <property type="entry name" value="Bact_HTH_transcr_reg"/>
</dbReference>
<dbReference type="InterPro" id="IPR000524">
    <property type="entry name" value="Tscrpt_reg_HTH_GntR"/>
</dbReference>
<dbReference type="InterPro" id="IPR036390">
    <property type="entry name" value="WH_DNA-bd_sf"/>
</dbReference>
<dbReference type="Gene3D" id="3.40.1410.10">
    <property type="entry name" value="Chorismate lyase-like"/>
    <property type="match status" value="1"/>
</dbReference>
<protein>
    <submittedName>
        <fullName evidence="5">GntR family transcriptional regulator</fullName>
    </submittedName>
</protein>
<dbReference type="Proteomes" id="UP000612808">
    <property type="component" value="Unassembled WGS sequence"/>
</dbReference>
<comment type="caution">
    <text evidence="5">The sequence shown here is derived from an EMBL/GenBank/DDBJ whole genome shotgun (WGS) entry which is preliminary data.</text>
</comment>
<evidence type="ECO:0000313" key="6">
    <source>
        <dbReference type="Proteomes" id="UP000612808"/>
    </source>
</evidence>